<proteinExistence type="predicted"/>
<reference evidence="2 3" key="1">
    <citation type="journal article" date="2019" name="Sci. Rep.">
        <title>Orb-weaving spider Araneus ventricosus genome elucidates the spidroin gene catalogue.</title>
        <authorList>
            <person name="Kono N."/>
            <person name="Nakamura H."/>
            <person name="Ohtoshi R."/>
            <person name="Moran D.A.P."/>
            <person name="Shinohara A."/>
            <person name="Yoshida Y."/>
            <person name="Fujiwara M."/>
            <person name="Mori M."/>
            <person name="Tomita M."/>
            <person name="Arakawa K."/>
        </authorList>
    </citation>
    <scope>NUCLEOTIDE SEQUENCE [LARGE SCALE GENOMIC DNA]</scope>
</reference>
<evidence type="ECO:0000313" key="2">
    <source>
        <dbReference type="EMBL" id="GBM92816.1"/>
    </source>
</evidence>
<comment type="caution">
    <text evidence="2">The sequence shown here is derived from an EMBL/GenBank/DDBJ whole genome shotgun (WGS) entry which is preliminary data.</text>
</comment>
<protein>
    <submittedName>
        <fullName evidence="2">Uncharacterized protein</fullName>
    </submittedName>
</protein>
<name>A0A4Y2JUF6_ARAVE</name>
<feature type="non-terminal residue" evidence="2">
    <location>
        <position position="51"/>
    </location>
</feature>
<keyword evidence="3" id="KW-1185">Reference proteome</keyword>
<evidence type="ECO:0000313" key="3">
    <source>
        <dbReference type="Proteomes" id="UP000499080"/>
    </source>
</evidence>
<dbReference type="AlphaFoldDB" id="A0A4Y2JUF6"/>
<sequence length="51" mass="5572">MRPPDGCTLGHGLAWPNGKSGPETDQFLIRKCKLQAEIPASTTEKRPHTSI</sequence>
<dbReference type="EMBL" id="BGPR01191564">
    <property type="protein sequence ID" value="GBM92816.1"/>
    <property type="molecule type" value="Genomic_DNA"/>
</dbReference>
<accession>A0A4Y2JUF6</accession>
<dbReference type="Proteomes" id="UP000499080">
    <property type="component" value="Unassembled WGS sequence"/>
</dbReference>
<gene>
    <name evidence="2" type="ORF">AVEN_136716_1</name>
</gene>
<feature type="region of interest" description="Disordered" evidence="1">
    <location>
        <begin position="1"/>
        <end position="24"/>
    </location>
</feature>
<evidence type="ECO:0000256" key="1">
    <source>
        <dbReference type="SAM" id="MobiDB-lite"/>
    </source>
</evidence>
<organism evidence="2 3">
    <name type="scientific">Araneus ventricosus</name>
    <name type="common">Orbweaver spider</name>
    <name type="synonym">Epeira ventricosa</name>
    <dbReference type="NCBI Taxonomy" id="182803"/>
    <lineage>
        <taxon>Eukaryota</taxon>
        <taxon>Metazoa</taxon>
        <taxon>Ecdysozoa</taxon>
        <taxon>Arthropoda</taxon>
        <taxon>Chelicerata</taxon>
        <taxon>Arachnida</taxon>
        <taxon>Araneae</taxon>
        <taxon>Araneomorphae</taxon>
        <taxon>Entelegynae</taxon>
        <taxon>Araneoidea</taxon>
        <taxon>Araneidae</taxon>
        <taxon>Araneus</taxon>
    </lineage>
</organism>